<dbReference type="Gene3D" id="1.10.1280.10">
    <property type="entry name" value="Di-copper center containing domain from catechol oxidase"/>
    <property type="match status" value="1"/>
</dbReference>
<evidence type="ECO:0000256" key="3">
    <source>
        <dbReference type="SAM" id="MobiDB-lite"/>
    </source>
</evidence>
<name>A0A380TBC3_9ZZZZ</name>
<dbReference type="GO" id="GO:0046872">
    <property type="term" value="F:metal ion binding"/>
    <property type="evidence" value="ECO:0007669"/>
    <property type="project" value="UniProtKB-KW"/>
</dbReference>
<dbReference type="CDD" id="cd00198">
    <property type="entry name" value="vWFA"/>
    <property type="match status" value="1"/>
</dbReference>
<dbReference type="InterPro" id="IPR002035">
    <property type="entry name" value="VWF_A"/>
</dbReference>
<dbReference type="Pfam" id="PF00264">
    <property type="entry name" value="Tyrosinase"/>
    <property type="match status" value="1"/>
</dbReference>
<dbReference type="SUPFAM" id="SSF53300">
    <property type="entry name" value="vWA-like"/>
    <property type="match status" value="1"/>
</dbReference>
<accession>A0A380TBC3</accession>
<evidence type="ECO:0000256" key="2">
    <source>
        <dbReference type="ARBA" id="ARBA00023008"/>
    </source>
</evidence>
<dbReference type="Pfam" id="PF13519">
    <property type="entry name" value="VWA_2"/>
    <property type="match status" value="1"/>
</dbReference>
<dbReference type="PANTHER" id="PTHR11474:SF126">
    <property type="entry name" value="TYROSINASE-LIKE PROTEIN TYR-1-RELATED"/>
    <property type="match status" value="1"/>
</dbReference>
<dbReference type="Gene3D" id="3.40.50.410">
    <property type="entry name" value="von Willebrand factor, type A domain"/>
    <property type="match status" value="1"/>
</dbReference>
<organism evidence="5">
    <name type="scientific">metagenome</name>
    <dbReference type="NCBI Taxonomy" id="256318"/>
    <lineage>
        <taxon>unclassified sequences</taxon>
        <taxon>metagenomes</taxon>
    </lineage>
</organism>
<dbReference type="PROSITE" id="PS50194">
    <property type="entry name" value="FILAMIN_REPEAT"/>
    <property type="match status" value="1"/>
</dbReference>
<dbReference type="PROSITE" id="PS00498">
    <property type="entry name" value="TYROSINASE_2"/>
    <property type="match status" value="1"/>
</dbReference>
<dbReference type="InterPro" id="IPR050316">
    <property type="entry name" value="Tyrosinase/Hemocyanin"/>
</dbReference>
<dbReference type="PANTHER" id="PTHR11474">
    <property type="entry name" value="TYROSINASE FAMILY MEMBER"/>
    <property type="match status" value="1"/>
</dbReference>
<feature type="domain" description="VWFA" evidence="4">
    <location>
        <begin position="428"/>
        <end position="605"/>
    </location>
</feature>
<feature type="region of interest" description="Disordered" evidence="3">
    <location>
        <begin position="852"/>
        <end position="874"/>
    </location>
</feature>
<proteinExistence type="predicted"/>
<evidence type="ECO:0000256" key="1">
    <source>
        <dbReference type="ARBA" id="ARBA00022723"/>
    </source>
</evidence>
<keyword evidence="2" id="KW-0186">Copper</keyword>
<protein>
    <recommendedName>
        <fullName evidence="4">VWFA domain-containing protein</fullName>
    </recommendedName>
</protein>
<evidence type="ECO:0000259" key="4">
    <source>
        <dbReference type="PROSITE" id="PS50234"/>
    </source>
</evidence>
<dbReference type="PRINTS" id="PR00092">
    <property type="entry name" value="TYROSINASE"/>
</dbReference>
<dbReference type="InterPro" id="IPR002227">
    <property type="entry name" value="Tyrosinase_Cu-bd"/>
</dbReference>
<dbReference type="PROSITE" id="PS00497">
    <property type="entry name" value="TYROSINASE_1"/>
    <property type="match status" value="1"/>
</dbReference>
<dbReference type="EMBL" id="UIDG01000117">
    <property type="protein sequence ID" value="SUS05695.1"/>
    <property type="molecule type" value="Genomic_DNA"/>
</dbReference>
<feature type="compositionally biased region" description="Basic and acidic residues" evidence="3">
    <location>
        <begin position="861"/>
        <end position="874"/>
    </location>
</feature>
<dbReference type="InterPro" id="IPR036465">
    <property type="entry name" value="vWFA_dom_sf"/>
</dbReference>
<dbReference type="GO" id="GO:0016491">
    <property type="term" value="F:oxidoreductase activity"/>
    <property type="evidence" value="ECO:0007669"/>
    <property type="project" value="InterPro"/>
</dbReference>
<keyword evidence="1" id="KW-0479">Metal-binding</keyword>
<reference evidence="5" key="1">
    <citation type="submission" date="2018-07" db="EMBL/GenBank/DDBJ databases">
        <authorList>
            <person name="Quirk P.G."/>
            <person name="Krulwich T.A."/>
        </authorList>
    </citation>
    <scope>NUCLEOTIDE SEQUENCE</scope>
</reference>
<gene>
    <name evidence="5" type="ORF">DF3PB_2030004</name>
</gene>
<dbReference type="SUPFAM" id="SSF48056">
    <property type="entry name" value="Di-copper centre-containing domain"/>
    <property type="match status" value="1"/>
</dbReference>
<dbReference type="SMART" id="SM00327">
    <property type="entry name" value="VWA"/>
    <property type="match status" value="1"/>
</dbReference>
<dbReference type="InterPro" id="IPR008922">
    <property type="entry name" value="Di-copper_centre_dom_sf"/>
</dbReference>
<feature type="region of interest" description="Disordered" evidence="3">
    <location>
        <begin position="904"/>
        <end position="959"/>
    </location>
</feature>
<dbReference type="AlphaFoldDB" id="A0A380TBC3"/>
<evidence type="ECO:0000313" key="5">
    <source>
        <dbReference type="EMBL" id="SUS05695.1"/>
    </source>
</evidence>
<sequence length="959" mass="103345">MRVRKNAKQLTSTERNLFIQAIQGLKARNSVLHPGSQSRYDDFVEVHLMAMMSIPNWGHGDSAFLPWHREMLFQFEQELRSVPGCASVTIPYWEWTREQSAANAGFPFTNDFIGQNGQAAAPNRVLYDAAAGGLFNPETWDAVVKDDPGDSADLRRRFGSRADAPNLPQNDALVTGVNSTFRQAIGSGDYLTLRSRSEDIHNLVHRWVNGSMIEMASPNDPVFYFHHAAIDRMWSIWRETHPALTSYVHNGGVQGHIPGQPMIFHHPGETAPWPGSMNPDGFADLHTQHGESVWYDTDRPIVSLDSGPTLALGDVPEGLTTYRAARFRVSAFRQVRFRITGAPAGNFGLTPMGANFTADPTYSPDPFDAFVWFQFHAVGAASQSATATIEAYFVDEEGYYAATEGGEVLLGTYTITLTAGVVPRASHSVVLALDRSGSMAAAAGGTSTRSSLLRTAAGVFHTLLLPDDQIGIVSFDDVTETPLALGLQSAGLGGSVSGPALDPRGMTAIGLGIQAGSAMLAGAAHPNRSLLVLTDGNQNVHPYVEELPAGTIHSRVYAIGFGLPGQVSDAVLNQITQNTDGDLVITGTLSTDAERFQLTKYFAQVLAGVTNANVILDPQGELTWGAEHQIPFTVTAADVSFVAIALSPLPPFVSFELIAPNGTVMRRTATGPNASYHEANDVAFYRVGLPADPADPKGSHAGIWTAVLRLEKLEEIRKHLQDDRLPPEAVVALMERKSLPYSFLAHATSNLDFRATARQDGMKPGAMIALSATLTEYGIPLESEARVWAEMVWPDGSTAPLKFTRTAPGRYEADLRAKAAGLYRFRVRAEGHTTAGDPFAREKGLTAGVFVGEPSDQNVGEEPHGRMPPRPDRADCPRAAVWELARRVLADSPKELFSDAVPPVPVPKPVPLDPKVKEEMRRKAASLPRGAHFPPPGGLQDGGHGDGGHGDGGTGHRES</sequence>
<feature type="compositionally biased region" description="Basic and acidic residues" evidence="3">
    <location>
        <begin position="943"/>
        <end position="959"/>
    </location>
</feature>
<dbReference type="PROSITE" id="PS50234">
    <property type="entry name" value="VWFA"/>
    <property type="match status" value="1"/>
</dbReference>
<dbReference type="InterPro" id="IPR017868">
    <property type="entry name" value="Filamin/ABP280_repeat-like"/>
</dbReference>